<dbReference type="AlphaFoldDB" id="A0A6C0IFZ8"/>
<evidence type="ECO:0000313" key="1">
    <source>
        <dbReference type="EMBL" id="QHT91862.1"/>
    </source>
</evidence>
<dbReference type="InterPro" id="IPR029063">
    <property type="entry name" value="SAM-dependent_MTases_sf"/>
</dbReference>
<proteinExistence type="predicted"/>
<accession>A0A6C0IFZ8</accession>
<organism evidence="1">
    <name type="scientific">viral metagenome</name>
    <dbReference type="NCBI Taxonomy" id="1070528"/>
    <lineage>
        <taxon>unclassified sequences</taxon>
        <taxon>metagenomes</taxon>
        <taxon>organismal metagenomes</taxon>
    </lineage>
</organism>
<name>A0A6C0IFZ8_9ZZZZ</name>
<dbReference type="SUPFAM" id="SSF53335">
    <property type="entry name" value="S-adenosyl-L-methionine-dependent methyltransferases"/>
    <property type="match status" value="1"/>
</dbReference>
<reference evidence="1" key="1">
    <citation type="journal article" date="2020" name="Nature">
        <title>Giant virus diversity and host interactions through global metagenomics.</title>
        <authorList>
            <person name="Schulz F."/>
            <person name="Roux S."/>
            <person name="Paez-Espino D."/>
            <person name="Jungbluth S."/>
            <person name="Walsh D.A."/>
            <person name="Denef V.J."/>
            <person name="McMahon K.D."/>
            <person name="Konstantinidis K.T."/>
            <person name="Eloe-Fadrosh E.A."/>
            <person name="Kyrpides N.C."/>
            <person name="Woyke T."/>
        </authorList>
    </citation>
    <scope>NUCLEOTIDE SEQUENCE</scope>
    <source>
        <strain evidence="1">GVMAG-M-3300023184-86</strain>
    </source>
</reference>
<sequence length="386" mass="45976">MSYYILPKVINSYIKINPSSQENVIDTYISHSLFNYYKKMKTQLNTIIEDDSSFNIQNIVKIVNPYEFIFSKIPGSNLSVSKVKTQTSIFYDMLEIIHMLNIFDNYRNTNINFITISSTYEDVNCCYELFRENNNDSIDNYTEFKSNLHEELNRKSYDIIFYEIEKIVYCNLNNYIIKLIDTILLILHRQKENGITIIKVGFTFHKPVVDILYLLSSLYQKVYIVKPNTSNVMSYEKFIVCKNFILNDNTSEIYFSHIVKLIEFKKFYSNNENIKHIIDKDTPYFYINKIDDINNIIGQQQLETIDQVINIYKNKNKDDKIESLKKINIHKSINWCEKMKIPYNKFSEKPNIFLPIINTNTEKEDYYLENEVIEEEILCIIIEEEI</sequence>
<dbReference type="Gene3D" id="3.40.50.12760">
    <property type="match status" value="1"/>
</dbReference>
<protein>
    <submittedName>
        <fullName evidence="1">Uncharacterized protein</fullName>
    </submittedName>
</protein>
<dbReference type="EMBL" id="MN740170">
    <property type="protein sequence ID" value="QHT91862.1"/>
    <property type="molecule type" value="Genomic_DNA"/>
</dbReference>